<dbReference type="InterPro" id="IPR007321">
    <property type="entry name" value="Transposase_28"/>
</dbReference>
<dbReference type="PANTHER" id="PTHR33026">
    <property type="entry name" value="OS06G0360600 PROTEIN"/>
    <property type="match status" value="1"/>
</dbReference>
<proteinExistence type="predicted"/>
<dbReference type="PANTHER" id="PTHR33026:SF7">
    <property type="entry name" value="OS03G0100275 PROTEIN"/>
    <property type="match status" value="1"/>
</dbReference>
<keyword evidence="3" id="KW-1185">Reference proteome</keyword>
<dbReference type="OrthoDB" id="690705at2759"/>
<evidence type="ECO:0000313" key="3">
    <source>
        <dbReference type="Proteomes" id="UP000275267"/>
    </source>
</evidence>
<comment type="caution">
    <text evidence="2">The sequence shown here is derived from an EMBL/GenBank/DDBJ whole genome shotgun (WGS) entry which is preliminary data.</text>
</comment>
<reference evidence="3" key="1">
    <citation type="journal article" date="2019" name="Nat. Commun.">
        <title>The genome of broomcorn millet.</title>
        <authorList>
            <person name="Zou C."/>
            <person name="Miki D."/>
            <person name="Li D."/>
            <person name="Tang Q."/>
            <person name="Xiao L."/>
            <person name="Rajput S."/>
            <person name="Deng P."/>
            <person name="Jia W."/>
            <person name="Huang R."/>
            <person name="Zhang M."/>
            <person name="Sun Y."/>
            <person name="Hu J."/>
            <person name="Fu X."/>
            <person name="Schnable P.S."/>
            <person name="Li F."/>
            <person name="Zhang H."/>
            <person name="Feng B."/>
            <person name="Zhu X."/>
            <person name="Liu R."/>
            <person name="Schnable J.C."/>
            <person name="Zhu J.-K."/>
            <person name="Zhang H."/>
        </authorList>
    </citation>
    <scope>NUCLEOTIDE SEQUENCE [LARGE SCALE GENOMIC DNA]</scope>
</reference>
<dbReference type="Pfam" id="PF04195">
    <property type="entry name" value="Transposase_28"/>
    <property type="match status" value="1"/>
</dbReference>
<evidence type="ECO:0000313" key="2">
    <source>
        <dbReference type="EMBL" id="RLN23230.1"/>
    </source>
</evidence>
<dbReference type="AlphaFoldDB" id="A0A3L6SMH7"/>
<dbReference type="EMBL" id="PQIB02000004">
    <property type="protein sequence ID" value="RLN23230.1"/>
    <property type="molecule type" value="Genomic_DNA"/>
</dbReference>
<dbReference type="Proteomes" id="UP000275267">
    <property type="component" value="Unassembled WGS sequence"/>
</dbReference>
<name>A0A3L6SMH7_PANMI</name>
<organism evidence="2 3">
    <name type="scientific">Panicum miliaceum</name>
    <name type="common">Proso millet</name>
    <name type="synonym">Broomcorn millet</name>
    <dbReference type="NCBI Taxonomy" id="4540"/>
    <lineage>
        <taxon>Eukaryota</taxon>
        <taxon>Viridiplantae</taxon>
        <taxon>Streptophyta</taxon>
        <taxon>Embryophyta</taxon>
        <taxon>Tracheophyta</taxon>
        <taxon>Spermatophyta</taxon>
        <taxon>Magnoliopsida</taxon>
        <taxon>Liliopsida</taxon>
        <taxon>Poales</taxon>
        <taxon>Poaceae</taxon>
        <taxon>PACMAD clade</taxon>
        <taxon>Panicoideae</taxon>
        <taxon>Panicodae</taxon>
        <taxon>Paniceae</taxon>
        <taxon>Panicinae</taxon>
        <taxon>Panicum</taxon>
        <taxon>Panicum sect. Panicum</taxon>
    </lineage>
</organism>
<feature type="domain" description="Transposase (putative) gypsy type" evidence="1">
    <location>
        <begin position="50"/>
        <end position="99"/>
    </location>
</feature>
<sequence length="143" mass="16246">MGEYRRSDMTMARVEGLVAKGLLCPLTARGQEWMLPRDEMAPSPLDGYVVSFARFHERGFGMPPHDFFRGLLHHYQIEVQHLNPNGIQHIAAFIALFCKKRERWKGGPPYPQVGLSNCRCETDVQANKSLRGFEVIDSIKEGS</sequence>
<evidence type="ECO:0000259" key="1">
    <source>
        <dbReference type="Pfam" id="PF04195"/>
    </source>
</evidence>
<gene>
    <name evidence="2" type="ORF">C2845_PM07G06790</name>
</gene>
<accession>A0A3L6SMH7</accession>
<protein>
    <submittedName>
        <fullName evidence="2">RIRE2 orf3</fullName>
    </submittedName>
</protein>